<dbReference type="Gene3D" id="1.10.760.10">
    <property type="entry name" value="Cytochrome c-like domain"/>
    <property type="match status" value="3"/>
</dbReference>
<dbReference type="GO" id="GO:0020037">
    <property type="term" value="F:heme binding"/>
    <property type="evidence" value="ECO:0007669"/>
    <property type="project" value="InterPro"/>
</dbReference>
<comment type="cofactor">
    <cofactor evidence="6">
        <name>heme c</name>
        <dbReference type="ChEBI" id="CHEBI:61717"/>
    </cofactor>
    <text evidence="6">Binds 3 heme c groups covalently per subunit.</text>
</comment>
<dbReference type="PANTHER" id="PTHR35008:SF4">
    <property type="entry name" value="BLL4482 PROTEIN"/>
    <property type="match status" value="1"/>
</dbReference>
<reference evidence="11 12" key="1">
    <citation type="submission" date="2018-01" db="EMBL/GenBank/DDBJ databases">
        <title>Draft genome sequence of Paucibacter aquatile CR182 isolated from freshwater of the Nakdong River.</title>
        <authorList>
            <person name="Choi A."/>
            <person name="Chung E.J."/>
        </authorList>
    </citation>
    <scope>NUCLEOTIDE SEQUENCE [LARGE SCALE GENOMIC DNA]</scope>
    <source>
        <strain evidence="11 12">CR182</strain>
    </source>
</reference>
<organism evidence="11 12">
    <name type="scientific">Kinneretia aquatilis</name>
    <dbReference type="NCBI Taxonomy" id="2070761"/>
    <lineage>
        <taxon>Bacteria</taxon>
        <taxon>Pseudomonadati</taxon>
        <taxon>Pseudomonadota</taxon>
        <taxon>Betaproteobacteria</taxon>
        <taxon>Burkholderiales</taxon>
        <taxon>Sphaerotilaceae</taxon>
        <taxon>Roseateles</taxon>
    </lineage>
</organism>
<dbReference type="Pfam" id="PF00034">
    <property type="entry name" value="Cytochrom_C"/>
    <property type="match status" value="2"/>
</dbReference>
<dbReference type="PROSITE" id="PS51007">
    <property type="entry name" value="CYTC"/>
    <property type="match status" value="3"/>
</dbReference>
<evidence type="ECO:0000313" key="11">
    <source>
        <dbReference type="EMBL" id="PND39979.1"/>
    </source>
</evidence>
<evidence type="ECO:0000256" key="3">
    <source>
        <dbReference type="ARBA" id="ARBA00022723"/>
    </source>
</evidence>
<dbReference type="InterPro" id="IPR051459">
    <property type="entry name" value="Cytochrome_c-type_DH"/>
</dbReference>
<keyword evidence="4" id="KW-0249">Electron transport</keyword>
<evidence type="ECO:0000256" key="4">
    <source>
        <dbReference type="ARBA" id="ARBA00022982"/>
    </source>
</evidence>
<evidence type="ECO:0000256" key="6">
    <source>
        <dbReference type="PIRSR" id="PIRSR000018-50"/>
    </source>
</evidence>
<feature type="binding site" description="covalent" evidence="6">
    <location>
        <position position="206"/>
    </location>
    <ligand>
        <name>heme c</name>
        <dbReference type="ChEBI" id="CHEBI:61717"/>
        <label>2</label>
    </ligand>
</feature>
<feature type="binding site" description="covalent" evidence="6">
    <location>
        <position position="60"/>
    </location>
    <ligand>
        <name>heme c</name>
        <dbReference type="ChEBI" id="CHEBI:61717"/>
        <label>1</label>
    </ligand>
</feature>
<dbReference type="InterPro" id="IPR008168">
    <property type="entry name" value="Cyt_C_IC"/>
</dbReference>
<dbReference type="AlphaFoldDB" id="A0A2N8L2Q4"/>
<protein>
    <submittedName>
        <fullName evidence="11">Alcohol dehydrogenase</fullName>
    </submittedName>
</protein>
<keyword evidence="12" id="KW-1185">Reference proteome</keyword>
<comment type="caution">
    <text evidence="11">The sequence shown here is derived from an EMBL/GenBank/DDBJ whole genome shotgun (WGS) entry which is preliminary data.</text>
</comment>
<evidence type="ECO:0000256" key="7">
    <source>
        <dbReference type="PIRSR" id="PIRSR000018-51"/>
    </source>
</evidence>
<dbReference type="SUPFAM" id="SSF46626">
    <property type="entry name" value="Cytochrome c"/>
    <property type="match status" value="3"/>
</dbReference>
<evidence type="ECO:0000259" key="10">
    <source>
        <dbReference type="PROSITE" id="PS51007"/>
    </source>
</evidence>
<feature type="binding site" description="axial binding residue" evidence="7">
    <location>
        <position position="61"/>
    </location>
    <ligand>
        <name>heme c</name>
        <dbReference type="ChEBI" id="CHEBI:61717"/>
        <label>1</label>
    </ligand>
    <ligandPart>
        <name>Fe</name>
        <dbReference type="ChEBI" id="CHEBI:18248"/>
    </ligandPart>
</feature>
<sequence>MKLRSKLLGTLAAGLLLAALAVQRLNHLDESAPRSTPFQSSPALVERGAYLARAGNCMGCHTARGGTEYAGGRAIPTPFGSVFSSNLTPDAETGLGRWSADEFWAALHNGRGRDGRLLTPAFPYDNYALVTREDADALFAYLQSLPVVAQPRREHELRFPYNTQAALAVWRALYFRPAVFQPDAQRSAEWNRGAYLSQGLGHCNACHASRNSLGATAGLNDFSGGMLDALGWYAPSLHDPAEGSVANWSAPALQQWLKSGRNDQASALGPMSEVIRGSTQHLSDADLSAMASYLQSLPQHSKPAAAPERRPELKLREQGAQLFADHCASCHGGQGQGVPGIYPALAGNRALLMANPANLLRIIQRGGFAPSTAGNPRPFGMPPFAGVLSDTELAAVASYVRTAWGNQPQGAPDVRPLDVLQAKDQRVD</sequence>
<dbReference type="EMBL" id="POSP01000001">
    <property type="protein sequence ID" value="PND39979.1"/>
    <property type="molecule type" value="Genomic_DNA"/>
</dbReference>
<evidence type="ECO:0000256" key="8">
    <source>
        <dbReference type="SAM" id="MobiDB-lite"/>
    </source>
</evidence>
<evidence type="ECO:0000256" key="5">
    <source>
        <dbReference type="ARBA" id="ARBA00023004"/>
    </source>
</evidence>
<feature type="chain" id="PRO_5014951472" evidence="9">
    <location>
        <begin position="22"/>
        <end position="428"/>
    </location>
</feature>
<dbReference type="OrthoDB" id="9809720at2"/>
<feature type="signal peptide" evidence="9">
    <location>
        <begin position="1"/>
        <end position="21"/>
    </location>
</feature>
<feature type="binding site" description="covalent" evidence="6">
    <location>
        <position position="327"/>
    </location>
    <ligand>
        <name>heme c</name>
        <dbReference type="ChEBI" id="CHEBI:61717"/>
        <label>3</label>
    </ligand>
</feature>
<evidence type="ECO:0000256" key="1">
    <source>
        <dbReference type="ARBA" id="ARBA00022448"/>
    </source>
</evidence>
<feature type="binding site" description="axial binding residue" evidence="7">
    <location>
        <position position="207"/>
    </location>
    <ligand>
        <name>heme c</name>
        <dbReference type="ChEBI" id="CHEBI:61717"/>
        <label>2</label>
    </ligand>
    <ligandPart>
        <name>Fe</name>
        <dbReference type="ChEBI" id="CHEBI:18248"/>
    </ligandPart>
</feature>
<keyword evidence="5 7" id="KW-0408">Iron</keyword>
<dbReference type="InterPro" id="IPR014353">
    <property type="entry name" value="Membr-bd_ADH_cyt_c"/>
</dbReference>
<feature type="binding site" description="covalent" evidence="6">
    <location>
        <position position="330"/>
    </location>
    <ligand>
        <name>heme c</name>
        <dbReference type="ChEBI" id="CHEBI:61717"/>
        <label>3</label>
    </ligand>
</feature>
<dbReference type="GO" id="GO:0009055">
    <property type="term" value="F:electron transfer activity"/>
    <property type="evidence" value="ECO:0007669"/>
    <property type="project" value="InterPro"/>
</dbReference>
<feature type="domain" description="Cytochrome c" evidence="10">
    <location>
        <begin position="314"/>
        <end position="404"/>
    </location>
</feature>
<feature type="region of interest" description="Disordered" evidence="8">
    <location>
        <begin position="405"/>
        <end position="428"/>
    </location>
</feature>
<dbReference type="PRINTS" id="PR00605">
    <property type="entry name" value="CYTCHROMECIC"/>
</dbReference>
<keyword evidence="1" id="KW-0813">Transport</keyword>
<dbReference type="GO" id="GO:0005506">
    <property type="term" value="F:iron ion binding"/>
    <property type="evidence" value="ECO:0007669"/>
    <property type="project" value="InterPro"/>
</dbReference>
<dbReference type="InterPro" id="IPR009056">
    <property type="entry name" value="Cyt_c-like_dom"/>
</dbReference>
<dbReference type="InterPro" id="IPR036909">
    <property type="entry name" value="Cyt_c-like_dom_sf"/>
</dbReference>
<feature type="domain" description="Cytochrome c" evidence="10">
    <location>
        <begin position="188"/>
        <end position="298"/>
    </location>
</feature>
<dbReference type="PIRSF" id="PIRSF000018">
    <property type="entry name" value="Mb_ADH_cyt_c"/>
    <property type="match status" value="1"/>
</dbReference>
<evidence type="ECO:0000256" key="9">
    <source>
        <dbReference type="SAM" id="SignalP"/>
    </source>
</evidence>
<dbReference type="PANTHER" id="PTHR35008">
    <property type="entry name" value="BLL4482 PROTEIN-RELATED"/>
    <property type="match status" value="1"/>
</dbReference>
<dbReference type="GO" id="GO:0016020">
    <property type="term" value="C:membrane"/>
    <property type="evidence" value="ECO:0007669"/>
    <property type="project" value="InterPro"/>
</dbReference>
<evidence type="ECO:0000313" key="12">
    <source>
        <dbReference type="Proteomes" id="UP000235916"/>
    </source>
</evidence>
<keyword evidence="3 7" id="KW-0479">Metal-binding</keyword>
<proteinExistence type="predicted"/>
<dbReference type="RefSeq" id="WP_102766113.1">
    <property type="nucleotide sequence ID" value="NZ_POSP01000001.1"/>
</dbReference>
<feature type="binding site" description="covalent" evidence="6">
    <location>
        <position position="203"/>
    </location>
    <ligand>
        <name>heme c</name>
        <dbReference type="ChEBI" id="CHEBI:61717"/>
        <label>2</label>
    </ligand>
</feature>
<keyword evidence="9" id="KW-0732">Signal</keyword>
<dbReference type="GO" id="GO:0016614">
    <property type="term" value="F:oxidoreductase activity, acting on CH-OH group of donors"/>
    <property type="evidence" value="ECO:0007669"/>
    <property type="project" value="InterPro"/>
</dbReference>
<gene>
    <name evidence="11" type="ORF">C1O66_00815</name>
</gene>
<dbReference type="Proteomes" id="UP000235916">
    <property type="component" value="Unassembled WGS sequence"/>
</dbReference>
<feature type="binding site" description="axial binding residue" evidence="7">
    <location>
        <position position="331"/>
    </location>
    <ligand>
        <name>heme c</name>
        <dbReference type="ChEBI" id="CHEBI:61717"/>
        <label>3</label>
    </ligand>
    <ligandPart>
        <name>Fe</name>
        <dbReference type="ChEBI" id="CHEBI:18248"/>
    </ligandPart>
</feature>
<keyword evidence="2 6" id="KW-0349">Heme</keyword>
<name>A0A2N8L2Q4_9BURK</name>
<feature type="domain" description="Cytochrome c" evidence="10">
    <location>
        <begin position="43"/>
        <end position="146"/>
    </location>
</feature>
<evidence type="ECO:0000256" key="2">
    <source>
        <dbReference type="ARBA" id="ARBA00022617"/>
    </source>
</evidence>
<feature type="binding site" description="covalent" evidence="6">
    <location>
        <position position="57"/>
    </location>
    <ligand>
        <name>heme c</name>
        <dbReference type="ChEBI" id="CHEBI:61717"/>
        <label>1</label>
    </ligand>
</feature>
<accession>A0A2N8L2Q4</accession>